<gene>
    <name evidence="2" type="ORF">GCM10009762_24620</name>
</gene>
<keyword evidence="3" id="KW-1185">Reference proteome</keyword>
<feature type="domain" description="Recombinase" evidence="1">
    <location>
        <begin position="162"/>
        <end position="277"/>
    </location>
</feature>
<evidence type="ECO:0000259" key="1">
    <source>
        <dbReference type="PROSITE" id="PS51737"/>
    </source>
</evidence>
<dbReference type="SUPFAM" id="SSF53041">
    <property type="entry name" value="Resolvase-like"/>
    <property type="match status" value="1"/>
</dbReference>
<dbReference type="Pfam" id="PF13408">
    <property type="entry name" value="Zn_ribbon_recom"/>
    <property type="match status" value="1"/>
</dbReference>
<name>A0ABN2C3F2_9MICO</name>
<organism evidence="2 3">
    <name type="scientific">Dermacoccus barathri</name>
    <dbReference type="NCBI Taxonomy" id="322601"/>
    <lineage>
        <taxon>Bacteria</taxon>
        <taxon>Bacillati</taxon>
        <taxon>Actinomycetota</taxon>
        <taxon>Actinomycetes</taxon>
        <taxon>Micrococcales</taxon>
        <taxon>Dermacoccaceae</taxon>
        <taxon>Dermacoccus</taxon>
    </lineage>
</organism>
<dbReference type="PANTHER" id="PTHR30461">
    <property type="entry name" value="DNA-INVERTASE FROM LAMBDOID PROPHAGE"/>
    <property type="match status" value="1"/>
</dbReference>
<dbReference type="InterPro" id="IPR038109">
    <property type="entry name" value="DNA_bind_recomb_sf"/>
</dbReference>
<reference evidence="2 3" key="1">
    <citation type="journal article" date="2019" name="Int. J. Syst. Evol. Microbiol.">
        <title>The Global Catalogue of Microorganisms (GCM) 10K type strain sequencing project: providing services to taxonomists for standard genome sequencing and annotation.</title>
        <authorList>
            <consortium name="The Broad Institute Genomics Platform"/>
            <consortium name="The Broad Institute Genome Sequencing Center for Infectious Disease"/>
            <person name="Wu L."/>
            <person name="Ma J."/>
        </authorList>
    </citation>
    <scope>NUCLEOTIDE SEQUENCE [LARGE SCALE GENOMIC DNA]</scope>
    <source>
        <strain evidence="2 3">JCM 14588</strain>
    </source>
</reference>
<dbReference type="InterPro" id="IPR050639">
    <property type="entry name" value="SSR_resolvase"/>
</dbReference>
<sequence>MGTAVIYCRISNDQEGEALGVARQEADCLRLAESRGLTVIETFTDNDLGASTRSRKKARPAYTEMMRRAEAREFDFILSYSNSRLTRRPSDLEEIIQLHERAGVRIATVVSGSADLATADGRQYARIQASIDAGEVERTAERVARKHAENAMTGKPVGGRRPFGWQDDKATIHEEEAALIRKAADDIIAGVPLRQIAREWTELGVKTPSGPNSPGRDWSGTTISRMLRSPRLAGWRIHQRQIAIGRDGQPVRGQWEPILEQAKHDALVKALTRPERRSRIPRKGARHYLLTGVVRCGVCNSPMFGNRYDEGKHYYVCQGREGVRDHGLSISGHGTDAAITELVLARLADIDLDRPVPVFAGEQRLGQIEQQISELMGAFSSGTLSAAVVFPQVSALEAERDELQAQRADLEAAAAGPKVGHVDRATWEAMDVHRRRAVIERVLDAVLIKQPTQRMGNRLDLDRIVPVWRTAE</sequence>
<dbReference type="PROSITE" id="PS51737">
    <property type="entry name" value="RECOMBINASE_DNA_BIND"/>
    <property type="match status" value="1"/>
</dbReference>
<dbReference type="SMART" id="SM00857">
    <property type="entry name" value="Resolvase"/>
    <property type="match status" value="1"/>
</dbReference>
<evidence type="ECO:0000313" key="2">
    <source>
        <dbReference type="EMBL" id="GAA1550648.1"/>
    </source>
</evidence>
<dbReference type="EMBL" id="BAAANV010000052">
    <property type="protein sequence ID" value="GAA1550648.1"/>
    <property type="molecule type" value="Genomic_DNA"/>
</dbReference>
<protein>
    <submittedName>
        <fullName evidence="2">Recombinase family protein</fullName>
    </submittedName>
</protein>
<dbReference type="InterPro" id="IPR006119">
    <property type="entry name" value="Resolv_N"/>
</dbReference>
<accession>A0ABN2C3F2</accession>
<dbReference type="Gene3D" id="3.40.50.1390">
    <property type="entry name" value="Resolvase, N-terminal catalytic domain"/>
    <property type="match status" value="1"/>
</dbReference>
<dbReference type="Proteomes" id="UP001501288">
    <property type="component" value="Unassembled WGS sequence"/>
</dbReference>
<dbReference type="Gene3D" id="3.90.1750.20">
    <property type="entry name" value="Putative Large Serine Recombinase, Chain B, Domain 2"/>
    <property type="match status" value="1"/>
</dbReference>
<dbReference type="CDD" id="cd00338">
    <property type="entry name" value="Ser_Recombinase"/>
    <property type="match status" value="1"/>
</dbReference>
<evidence type="ECO:0000313" key="3">
    <source>
        <dbReference type="Proteomes" id="UP001501288"/>
    </source>
</evidence>
<dbReference type="InterPro" id="IPR025827">
    <property type="entry name" value="Zn_ribbon_recom_dom"/>
</dbReference>
<comment type="caution">
    <text evidence="2">The sequence shown here is derived from an EMBL/GenBank/DDBJ whole genome shotgun (WGS) entry which is preliminary data.</text>
</comment>
<dbReference type="RefSeq" id="WP_346030759.1">
    <property type="nucleotide sequence ID" value="NZ_BAAANV010000052.1"/>
</dbReference>
<proteinExistence type="predicted"/>
<dbReference type="InterPro" id="IPR036162">
    <property type="entry name" value="Resolvase-like_N_sf"/>
</dbReference>
<dbReference type="PANTHER" id="PTHR30461:SF23">
    <property type="entry name" value="DNA RECOMBINASE-RELATED"/>
    <property type="match status" value="1"/>
</dbReference>
<dbReference type="Pfam" id="PF00239">
    <property type="entry name" value="Resolvase"/>
    <property type="match status" value="1"/>
</dbReference>
<dbReference type="Pfam" id="PF07508">
    <property type="entry name" value="Recombinase"/>
    <property type="match status" value="1"/>
</dbReference>
<dbReference type="InterPro" id="IPR011109">
    <property type="entry name" value="DNA_bind_recombinase_dom"/>
</dbReference>